<evidence type="ECO:0000256" key="2">
    <source>
        <dbReference type="ARBA" id="ARBA00022516"/>
    </source>
</evidence>
<evidence type="ECO:0000256" key="11">
    <source>
        <dbReference type="SAM" id="Phobius"/>
    </source>
</evidence>
<evidence type="ECO:0000256" key="10">
    <source>
        <dbReference type="ARBA" id="ARBA00023317"/>
    </source>
</evidence>
<keyword evidence="11" id="KW-1133">Transmembrane helix</keyword>
<evidence type="ECO:0000313" key="13">
    <source>
        <dbReference type="Proteomes" id="UP001210261"/>
    </source>
</evidence>
<accession>A0ABT4VFN6</accession>
<dbReference type="Proteomes" id="UP001210261">
    <property type="component" value="Unassembled WGS sequence"/>
</dbReference>
<feature type="transmembrane region" description="Helical" evidence="11">
    <location>
        <begin position="20"/>
        <end position="49"/>
    </location>
</feature>
<keyword evidence="2" id="KW-0444">Lipid biosynthesis</keyword>
<evidence type="ECO:0000256" key="6">
    <source>
        <dbReference type="ARBA" id="ARBA00023145"/>
    </source>
</evidence>
<keyword evidence="4" id="KW-0443">Lipid metabolism</keyword>
<dbReference type="RefSeq" id="WP_271021864.1">
    <property type="nucleotide sequence ID" value="NZ_JAQHXR010000004.1"/>
</dbReference>
<evidence type="ECO:0000256" key="3">
    <source>
        <dbReference type="ARBA" id="ARBA00022793"/>
    </source>
</evidence>
<dbReference type="PANTHER" id="PTHR35809:SF1">
    <property type="entry name" value="ARCHAETIDYLSERINE DECARBOXYLASE PROENZYME-RELATED"/>
    <property type="match status" value="1"/>
</dbReference>
<dbReference type="EMBL" id="JAQHXR010000004">
    <property type="protein sequence ID" value="MDA3969509.1"/>
    <property type="molecule type" value="Genomic_DNA"/>
</dbReference>
<keyword evidence="13" id="KW-1185">Reference proteome</keyword>
<keyword evidence="10" id="KW-0670">Pyruvate</keyword>
<keyword evidence="6" id="KW-0865">Zymogen</keyword>
<evidence type="ECO:0000256" key="9">
    <source>
        <dbReference type="ARBA" id="ARBA00023264"/>
    </source>
</evidence>
<name>A0ABT4VFN6_9HELI</name>
<evidence type="ECO:0000256" key="5">
    <source>
        <dbReference type="ARBA" id="ARBA00023136"/>
    </source>
</evidence>
<evidence type="ECO:0000313" key="12">
    <source>
        <dbReference type="EMBL" id="MDA3969509.1"/>
    </source>
</evidence>
<keyword evidence="11" id="KW-0812">Transmembrane</keyword>
<keyword evidence="9" id="KW-1208">Phospholipid metabolism</keyword>
<keyword evidence="7" id="KW-0594">Phospholipid biosynthesis</keyword>
<gene>
    <name evidence="12" type="ORF">PF021_07500</name>
</gene>
<organism evidence="12 13">
    <name type="scientific">Helicobacter ibis</name>
    <dbReference type="NCBI Taxonomy" id="2962633"/>
    <lineage>
        <taxon>Bacteria</taxon>
        <taxon>Pseudomonadati</taxon>
        <taxon>Campylobacterota</taxon>
        <taxon>Epsilonproteobacteria</taxon>
        <taxon>Campylobacterales</taxon>
        <taxon>Helicobacteraceae</taxon>
        <taxon>Helicobacter</taxon>
    </lineage>
</organism>
<keyword evidence="3" id="KW-0210">Decarboxylase</keyword>
<comment type="caution">
    <text evidence="12">The sequence shown here is derived from an EMBL/GenBank/DDBJ whole genome shotgun (WGS) entry which is preliminary data.</text>
</comment>
<dbReference type="Pfam" id="PF02666">
    <property type="entry name" value="PS_Dcarbxylase"/>
    <property type="match status" value="1"/>
</dbReference>
<evidence type="ECO:0000256" key="7">
    <source>
        <dbReference type="ARBA" id="ARBA00023209"/>
    </source>
</evidence>
<proteinExistence type="predicted"/>
<protein>
    <recommendedName>
        <fullName evidence="14">Phosphatidylserine decarboxylase</fullName>
    </recommendedName>
</protein>
<keyword evidence="5 11" id="KW-0472">Membrane</keyword>
<keyword evidence="8" id="KW-0456">Lyase</keyword>
<evidence type="ECO:0008006" key="14">
    <source>
        <dbReference type="Google" id="ProtNLM"/>
    </source>
</evidence>
<reference evidence="12 13" key="1">
    <citation type="submission" date="2023-01" db="EMBL/GenBank/DDBJ databases">
        <title>Description of Helicobacter ibis sp. nov. isolated from faecal droppings of black-faced ibis (Theristicus melanopis).</title>
        <authorList>
            <person name="Lopez-Cantillo M."/>
            <person name="Vidal-Veuthey B."/>
            <person name="Mella A."/>
            <person name="De La Haba R."/>
            <person name="Collado L."/>
        </authorList>
    </citation>
    <scope>NUCLEOTIDE SEQUENCE [LARGE SCALE GENOMIC DNA]</scope>
    <source>
        <strain evidence="12 13">A82</strain>
    </source>
</reference>
<dbReference type="InterPro" id="IPR003817">
    <property type="entry name" value="PS_Dcarbxylase"/>
</dbReference>
<evidence type="ECO:0000256" key="8">
    <source>
        <dbReference type="ARBA" id="ARBA00023239"/>
    </source>
</evidence>
<dbReference type="InterPro" id="IPR033175">
    <property type="entry name" value="PSD-A"/>
</dbReference>
<sequence>MDTRLQMVTQDGFKFIIVSLIAYVLFSLLSLNSLAIISIIVACVGVYFYRNPERVCNDDSKDNIVSPVDGKIKDIIQEENKITLVVSKPICFCGLIRMPFRGYVKKAKKIHGLCNADSITGERIYIDFKHENDTDFMKLIIYPRIFSQVNFYGDDSICRIANRVGFLLDGKVFITISNINLKVSVGDMLYAGISSIGSLNNEN</sequence>
<keyword evidence="1" id="KW-1003">Cell membrane</keyword>
<evidence type="ECO:0000256" key="4">
    <source>
        <dbReference type="ARBA" id="ARBA00023098"/>
    </source>
</evidence>
<dbReference type="PANTHER" id="PTHR35809">
    <property type="entry name" value="ARCHAETIDYLSERINE DECARBOXYLASE PROENZYME-RELATED"/>
    <property type="match status" value="1"/>
</dbReference>
<evidence type="ECO:0000256" key="1">
    <source>
        <dbReference type="ARBA" id="ARBA00022475"/>
    </source>
</evidence>